<comment type="caution">
    <text evidence="1">The sequence shown here is derived from an EMBL/GenBank/DDBJ whole genome shotgun (WGS) entry which is preliminary data.</text>
</comment>
<reference evidence="1 2" key="1">
    <citation type="submission" date="2019-03" db="EMBL/GenBank/DDBJ databases">
        <title>An improved genome assembly of the fluke Schistosoma japonicum.</title>
        <authorList>
            <person name="Hu W."/>
            <person name="Luo F."/>
            <person name="Yin M."/>
            <person name="Mo X."/>
            <person name="Sun C."/>
            <person name="Wu Q."/>
            <person name="Zhu B."/>
            <person name="Xiang M."/>
            <person name="Wang J."/>
            <person name="Wang Y."/>
            <person name="Zhang T."/>
            <person name="Xu B."/>
            <person name="Zheng H."/>
            <person name="Feng Z."/>
        </authorList>
    </citation>
    <scope>NUCLEOTIDE SEQUENCE [LARGE SCALE GENOMIC DNA]</scope>
    <source>
        <strain evidence="1">HuSjv2</strain>
        <tissue evidence="1">Worms</tissue>
    </source>
</reference>
<dbReference type="EMBL" id="SKCS01001289">
    <property type="protein sequence ID" value="TNN04622.1"/>
    <property type="molecule type" value="Genomic_DNA"/>
</dbReference>
<organism evidence="1 2">
    <name type="scientific">Schistosoma japonicum</name>
    <name type="common">Blood fluke</name>
    <dbReference type="NCBI Taxonomy" id="6182"/>
    <lineage>
        <taxon>Eukaryota</taxon>
        <taxon>Metazoa</taxon>
        <taxon>Spiralia</taxon>
        <taxon>Lophotrochozoa</taxon>
        <taxon>Platyhelminthes</taxon>
        <taxon>Trematoda</taxon>
        <taxon>Digenea</taxon>
        <taxon>Strigeidida</taxon>
        <taxon>Schistosomatoidea</taxon>
        <taxon>Schistosomatidae</taxon>
        <taxon>Schistosoma</taxon>
    </lineage>
</organism>
<evidence type="ECO:0000313" key="2">
    <source>
        <dbReference type="Proteomes" id="UP000311919"/>
    </source>
</evidence>
<accession>A0A4Z2CK83</accession>
<gene>
    <name evidence="1" type="ORF">EWB00_000853</name>
</gene>
<sequence>MVANLKAKLKEDAQSFKESFLHPSGHTHLLYQNSQSPGFNIYKIEACSDKLGPYSDDRNQKTLEEPQAFTRPSFSWVLLSHVSTSFMLPAVEASHISPCKKTSSTPSWQLLKASSINSQATFDCLQSDHIKEVQGP</sequence>
<keyword evidence="2" id="KW-1185">Reference proteome</keyword>
<proteinExistence type="predicted"/>
<dbReference type="Proteomes" id="UP000311919">
    <property type="component" value="Unassembled WGS sequence"/>
</dbReference>
<evidence type="ECO:0000313" key="1">
    <source>
        <dbReference type="EMBL" id="TNN04622.1"/>
    </source>
</evidence>
<dbReference type="AlphaFoldDB" id="A0A4Z2CK83"/>
<name>A0A4Z2CK83_SCHJA</name>
<protein>
    <submittedName>
        <fullName evidence="1">Uncharacterized protein</fullName>
    </submittedName>
</protein>